<dbReference type="Pfam" id="PF02775">
    <property type="entry name" value="TPP_enzyme_C"/>
    <property type="match status" value="1"/>
</dbReference>
<dbReference type="RefSeq" id="WP_184511792.1">
    <property type="nucleotide sequence ID" value="NZ_CP050292.1"/>
</dbReference>
<dbReference type="InterPro" id="IPR029061">
    <property type="entry name" value="THDP-binding"/>
</dbReference>
<evidence type="ECO:0000313" key="8">
    <source>
        <dbReference type="Proteomes" id="UP000515291"/>
    </source>
</evidence>
<dbReference type="InterPro" id="IPR045229">
    <property type="entry name" value="TPP_enz"/>
</dbReference>
<dbReference type="Gene3D" id="3.40.50.970">
    <property type="match status" value="2"/>
</dbReference>
<gene>
    <name evidence="7" type="ORF">HB776_18040</name>
</gene>
<feature type="domain" description="Thiamine pyrophosphate enzyme central" evidence="4">
    <location>
        <begin position="187"/>
        <end position="318"/>
    </location>
</feature>
<dbReference type="EMBL" id="CP050292">
    <property type="protein sequence ID" value="QND72895.1"/>
    <property type="molecule type" value="Genomic_DNA"/>
</dbReference>
<dbReference type="PANTHER" id="PTHR18968">
    <property type="entry name" value="THIAMINE PYROPHOSPHATE ENZYMES"/>
    <property type="match status" value="1"/>
</dbReference>
<evidence type="ECO:0000256" key="1">
    <source>
        <dbReference type="ARBA" id="ARBA00007812"/>
    </source>
</evidence>
<dbReference type="SUPFAM" id="SSF52467">
    <property type="entry name" value="DHS-like NAD/FAD-binding domain"/>
    <property type="match status" value="1"/>
</dbReference>
<dbReference type="Gene3D" id="3.40.50.1220">
    <property type="entry name" value="TPP-binding domain"/>
    <property type="match status" value="1"/>
</dbReference>
<proteinExistence type="inferred from homology"/>
<dbReference type="CDD" id="cd00568">
    <property type="entry name" value="TPP_enzymes"/>
    <property type="match status" value="1"/>
</dbReference>
<dbReference type="GO" id="GO:0000287">
    <property type="term" value="F:magnesium ion binding"/>
    <property type="evidence" value="ECO:0007669"/>
    <property type="project" value="InterPro"/>
</dbReference>
<evidence type="ECO:0000259" key="5">
    <source>
        <dbReference type="Pfam" id="PF02775"/>
    </source>
</evidence>
<dbReference type="PANTHER" id="PTHR18968:SF13">
    <property type="entry name" value="ACETOLACTATE SYNTHASE CATALYTIC SUBUNIT, MITOCHONDRIAL"/>
    <property type="match status" value="1"/>
</dbReference>
<evidence type="ECO:0000313" key="7">
    <source>
        <dbReference type="EMBL" id="QND72895.1"/>
    </source>
</evidence>
<dbReference type="GO" id="GO:0009097">
    <property type="term" value="P:isoleucine biosynthetic process"/>
    <property type="evidence" value="ECO:0007669"/>
    <property type="project" value="TreeGrafter"/>
</dbReference>
<dbReference type="GO" id="GO:0030976">
    <property type="term" value="F:thiamine pyrophosphate binding"/>
    <property type="evidence" value="ECO:0007669"/>
    <property type="project" value="InterPro"/>
</dbReference>
<dbReference type="SUPFAM" id="SSF52518">
    <property type="entry name" value="Thiamin diphosphate-binding fold (THDP-binding)"/>
    <property type="match status" value="2"/>
</dbReference>
<evidence type="ECO:0000259" key="6">
    <source>
        <dbReference type="Pfam" id="PF02776"/>
    </source>
</evidence>
<dbReference type="Pfam" id="PF00205">
    <property type="entry name" value="TPP_enzyme_M"/>
    <property type="match status" value="1"/>
</dbReference>
<evidence type="ECO:0000256" key="3">
    <source>
        <dbReference type="RuleBase" id="RU362132"/>
    </source>
</evidence>
<dbReference type="InterPro" id="IPR029035">
    <property type="entry name" value="DHS-like_NAD/FAD-binding_dom"/>
</dbReference>
<reference evidence="8" key="1">
    <citation type="journal article" date="2020" name="Mol. Plant Microbe">
        <title>Rhizobial microsymbionts of the narrowly endemic Oxytropis species growing in Kamchatka are characterized by significant genetic diversity and possess a set of genes that are associated with T3SS and T6SS secretion systems and can affect the development of symbiosis.</title>
        <authorList>
            <person name="Safronova V."/>
            <person name="Guro P."/>
            <person name="Sazanova A."/>
            <person name="Kuznetsova I."/>
            <person name="Belimov A."/>
            <person name="Yakubov V."/>
            <person name="Chirak E."/>
            <person name="Afonin A."/>
            <person name="Gogolev Y."/>
            <person name="Andronov E."/>
            <person name="Tikhonovich I."/>
        </authorList>
    </citation>
    <scope>NUCLEOTIDE SEQUENCE [LARGE SCALE GENOMIC DNA]</scope>
    <source>
        <strain evidence="8">581</strain>
    </source>
</reference>
<dbReference type="InterPro" id="IPR011766">
    <property type="entry name" value="TPP_enzyme_TPP-bd"/>
</dbReference>
<evidence type="ECO:0000256" key="2">
    <source>
        <dbReference type="ARBA" id="ARBA00023052"/>
    </source>
</evidence>
<feature type="domain" description="Thiamine pyrophosphate enzyme N-terminal TPP-binding" evidence="6">
    <location>
        <begin position="1"/>
        <end position="112"/>
    </location>
</feature>
<accession>A0A7G6U1L3</accession>
<sequence>MKVYAAIAKALSDLGADTMFGLIGDANLFMVDSYIRDCGGKYVGSAHEASCVLMALGYAQVTGKVGVATVTHGPGLTNTLTALIDGTKSSYAMVLLSGDTPAIERDHFQKVSQRELVLATGAGFEQLRTPETLGQDLAMAFRRARVERRPIVFNMPVEFQWQDMEYRKPSYALAEDRAVVPTSPDLDNAIGIIASARRPLILAGRGAMEPEARAAIIRLARRIEAPLATSLRAKGLFSGEPNNIGICGGMSTDLGIETIMSSDCILAFGASLNRYTTGNGSLLKRKRIIQVNLERAEVGKNVEPDAGLVGDPGLTADAIVRWLDEAEIPSSGFCDEALRQKIADWKKPRSVAGTSRAGTVDIRLALNELDEEIPADRLLATDGGRFVGYAWEVFDVQHPRSFMTPLGVGAIGCGLSFGIGVAAAGGGRPTVMVTGDGGFMLGGLTELHSAVRAKMDLIIVVCNDGSYGAEHIQYVNKGVDPSLSIFDWPDFAVVAQAMGCAAVTVANFEDLAAAREAIRGRDVTKPLLIDIKLDPEAIPIRW</sequence>
<dbReference type="KEGG" id="trb:HB776_18040"/>
<dbReference type="Pfam" id="PF02776">
    <property type="entry name" value="TPP_enzyme_N"/>
    <property type="match status" value="1"/>
</dbReference>
<feature type="domain" description="Thiamine pyrophosphate enzyme TPP-binding" evidence="5">
    <location>
        <begin position="382"/>
        <end position="531"/>
    </location>
</feature>
<evidence type="ECO:0000259" key="4">
    <source>
        <dbReference type="Pfam" id="PF00205"/>
    </source>
</evidence>
<dbReference type="InterPro" id="IPR012001">
    <property type="entry name" value="Thiamin_PyroP_enz_TPP-bd_dom"/>
</dbReference>
<dbReference type="AlphaFoldDB" id="A0A7G6U1L3"/>
<dbReference type="GO" id="GO:0003984">
    <property type="term" value="F:acetolactate synthase activity"/>
    <property type="evidence" value="ECO:0007669"/>
    <property type="project" value="TreeGrafter"/>
</dbReference>
<dbReference type="GO" id="GO:0005948">
    <property type="term" value="C:acetolactate synthase complex"/>
    <property type="evidence" value="ECO:0007669"/>
    <property type="project" value="TreeGrafter"/>
</dbReference>
<protein>
    <submittedName>
        <fullName evidence="7">Thiamine pyrophosphate-binding protein</fullName>
    </submittedName>
</protein>
<dbReference type="CDD" id="cd07035">
    <property type="entry name" value="TPP_PYR_POX_like"/>
    <property type="match status" value="1"/>
</dbReference>
<comment type="similarity">
    <text evidence="1 3">Belongs to the TPP enzyme family.</text>
</comment>
<dbReference type="GO" id="GO:0009099">
    <property type="term" value="P:L-valine biosynthetic process"/>
    <property type="evidence" value="ECO:0007669"/>
    <property type="project" value="TreeGrafter"/>
</dbReference>
<keyword evidence="2 3" id="KW-0786">Thiamine pyrophosphate</keyword>
<dbReference type="Proteomes" id="UP000515291">
    <property type="component" value="Chromosome"/>
</dbReference>
<dbReference type="InterPro" id="IPR012000">
    <property type="entry name" value="Thiamin_PyroP_enz_cen_dom"/>
</dbReference>
<organism evidence="7 8">
    <name type="scientific">Tardiphaga robiniae</name>
    <dbReference type="NCBI Taxonomy" id="943830"/>
    <lineage>
        <taxon>Bacteria</taxon>
        <taxon>Pseudomonadati</taxon>
        <taxon>Pseudomonadota</taxon>
        <taxon>Alphaproteobacteria</taxon>
        <taxon>Hyphomicrobiales</taxon>
        <taxon>Nitrobacteraceae</taxon>
        <taxon>Tardiphaga</taxon>
    </lineage>
</organism>
<dbReference type="GO" id="GO:0050660">
    <property type="term" value="F:flavin adenine dinucleotide binding"/>
    <property type="evidence" value="ECO:0007669"/>
    <property type="project" value="TreeGrafter"/>
</dbReference>
<name>A0A7G6U1L3_9BRAD</name>